<evidence type="ECO:0000313" key="3">
    <source>
        <dbReference type="Proteomes" id="UP001431181"/>
    </source>
</evidence>
<evidence type="ECO:0000256" key="1">
    <source>
        <dbReference type="SAM" id="Phobius"/>
    </source>
</evidence>
<dbReference type="EMBL" id="JAPEUL010000007">
    <property type="protein sequence ID" value="MCW4629798.1"/>
    <property type="molecule type" value="Genomic_DNA"/>
</dbReference>
<keyword evidence="1" id="KW-0812">Transmembrane</keyword>
<accession>A0ABT3KGX6</accession>
<comment type="caution">
    <text evidence="2">The sequence shown here is derived from an EMBL/GenBank/DDBJ whole genome shotgun (WGS) entry which is preliminary data.</text>
</comment>
<evidence type="ECO:0000313" key="2">
    <source>
        <dbReference type="EMBL" id="MCW4629798.1"/>
    </source>
</evidence>
<keyword evidence="1" id="KW-1133">Transmembrane helix</keyword>
<dbReference type="Proteomes" id="UP001431181">
    <property type="component" value="Unassembled WGS sequence"/>
</dbReference>
<organism evidence="2 3">
    <name type="scientific">Marinomonas rhodophyticola</name>
    <dbReference type="NCBI Taxonomy" id="2992803"/>
    <lineage>
        <taxon>Bacteria</taxon>
        <taxon>Pseudomonadati</taxon>
        <taxon>Pseudomonadota</taxon>
        <taxon>Gammaproteobacteria</taxon>
        <taxon>Oceanospirillales</taxon>
        <taxon>Oceanospirillaceae</taxon>
        <taxon>Marinomonas</taxon>
    </lineage>
</organism>
<keyword evidence="1" id="KW-0472">Membrane</keyword>
<name>A0ABT3KGX6_9GAMM</name>
<feature type="transmembrane region" description="Helical" evidence="1">
    <location>
        <begin position="14"/>
        <end position="39"/>
    </location>
</feature>
<proteinExistence type="predicted"/>
<dbReference type="RefSeq" id="WP_265219044.1">
    <property type="nucleotide sequence ID" value="NZ_JAPEUL010000007.1"/>
</dbReference>
<reference evidence="2" key="1">
    <citation type="submission" date="2022-11" db="EMBL/GenBank/DDBJ databases">
        <title>Marinomonas sp. nov., isolated from marine algae.</title>
        <authorList>
            <person name="Choi D.G."/>
            <person name="Kim J.M."/>
            <person name="Lee J.K."/>
            <person name="Baek J.H."/>
            <person name="Jeon C.O."/>
        </authorList>
    </citation>
    <scope>NUCLEOTIDE SEQUENCE</scope>
    <source>
        <strain evidence="2">KJ51-3</strain>
    </source>
</reference>
<protein>
    <submittedName>
        <fullName evidence="2">Uncharacterized protein</fullName>
    </submittedName>
</protein>
<gene>
    <name evidence="2" type="ORF">ONZ52_12855</name>
</gene>
<sequence>MFSLNSLIVLIDKLITMVVTPIVVGLSAAVAFILAWGVFSRSILDIPVFGLEEPRADFCYVVVSNGGCISRQRSLSSNC</sequence>
<keyword evidence="3" id="KW-1185">Reference proteome</keyword>